<comment type="caution">
    <text evidence="7">The sequence shown here is derived from an EMBL/GenBank/DDBJ whole genome shotgun (WGS) entry which is preliminary data.</text>
</comment>
<dbReference type="InterPro" id="IPR000209">
    <property type="entry name" value="Peptidase_S8/S53_dom"/>
</dbReference>
<dbReference type="OrthoDB" id="1100338at2"/>
<evidence type="ECO:0000313" key="7">
    <source>
        <dbReference type="EMBL" id="MVT44590.1"/>
    </source>
</evidence>
<dbReference type="Pfam" id="PF00082">
    <property type="entry name" value="Peptidase_S8"/>
    <property type="match status" value="1"/>
</dbReference>
<organism evidence="7 8">
    <name type="scientific">Chitinophaga oryziterrae</name>
    <dbReference type="NCBI Taxonomy" id="1031224"/>
    <lineage>
        <taxon>Bacteria</taxon>
        <taxon>Pseudomonadati</taxon>
        <taxon>Bacteroidota</taxon>
        <taxon>Chitinophagia</taxon>
        <taxon>Chitinophagales</taxon>
        <taxon>Chitinophagaceae</taxon>
        <taxon>Chitinophaga</taxon>
    </lineage>
</organism>
<evidence type="ECO:0000256" key="5">
    <source>
        <dbReference type="SAM" id="MobiDB-lite"/>
    </source>
</evidence>
<accession>A0A6N8JHA4</accession>
<evidence type="ECO:0000313" key="8">
    <source>
        <dbReference type="Proteomes" id="UP000468388"/>
    </source>
</evidence>
<comment type="similarity">
    <text evidence="4">Belongs to the peptidase S8 family.</text>
</comment>
<feature type="region of interest" description="Disordered" evidence="5">
    <location>
        <begin position="1"/>
        <end position="40"/>
    </location>
</feature>
<dbReference type="RefSeq" id="WP_157303382.1">
    <property type="nucleotide sequence ID" value="NZ_BAAAZB010000018.1"/>
</dbReference>
<keyword evidence="1 4" id="KW-0645">Protease</keyword>
<proteinExistence type="inferred from homology"/>
<keyword evidence="8" id="KW-1185">Reference proteome</keyword>
<dbReference type="PROSITE" id="PS51892">
    <property type="entry name" value="SUBTILASE"/>
    <property type="match status" value="1"/>
</dbReference>
<dbReference type="PRINTS" id="PR00723">
    <property type="entry name" value="SUBTILISIN"/>
</dbReference>
<feature type="active site" description="Charge relay system" evidence="4">
    <location>
        <position position="272"/>
    </location>
</feature>
<dbReference type="GO" id="GO:0006508">
    <property type="term" value="P:proteolysis"/>
    <property type="evidence" value="ECO:0007669"/>
    <property type="project" value="UniProtKB-KW"/>
</dbReference>
<evidence type="ECO:0000256" key="3">
    <source>
        <dbReference type="ARBA" id="ARBA00022825"/>
    </source>
</evidence>
<sequence length="822" mass="92922">MADKPHLYYRKDAENIKDFKPPARGAGKRQSEEKNYTPKKEEFINSRDVFLREREERIQSRSPQLNIPAHVDHIQICFHDTFDSSTFENKYRINFGLSASAYYNFNTVGLFAIIDSDLFNNFIQEINKFIDTSNHYSNVTYNQDVKFIKEFSLLTSNRIIKYTQFKPHIIIDLTDNVEIFNDYIHPIELSLLEYLRERGITFYDNLEYNKIELLGVDEGILREIANNFDIIQSINSYAAGLVRPTPLNLPEKSFGFDITNADSELPVIGIIDTGISNQTPLAPLIINQGNEFDITNTSPVTDGVSHGTAVAALAALGNRLFPSHIGNFEADAKLLSLKVLDNGGGYIPEAEVVSMIREANTKYGVKIFTLTIGYTDPKKYNDTISEYAYTLDSLTYELDILIFISIGNNSDLQRYDGRRFVNITYPLHFDSEASNLFIPAESMNNVTVGAAAGNFENNGQICISPDGIFPAIYTRTFHINKNHPSLNWTRINKRLYKPDLCHYAGDYDDKLSPEHAGLKVLSSQPGIFYDKEVGTSYAVPLAANIAAKLLKKYPSLSDNMQTVKALLLNGAFCETIEDGFSDLQNITLKGIYGNGIPDSDVILQSDENRVTFILEDVISPKKIKSYILKLPEYLLNVNRQNGVLHIDATLSFKFKPVPHNQLAYCPVHISFGIFRNIALEEFEQNEDGSPKLDEDNKPIPIGINGNTTENYVFAESWAQDYYYKAKMLSNSQKVSFNISKKILQEENRTLKIAVNAALHKLLSPAIRNDYNVEYPFTLVFSIRENPAKGVNSNRLYDELYALNDAELLNLADANLDAEQNQE</sequence>
<feature type="active site" description="Charge relay system" evidence="4">
    <location>
        <position position="306"/>
    </location>
</feature>
<evidence type="ECO:0000256" key="2">
    <source>
        <dbReference type="ARBA" id="ARBA00022801"/>
    </source>
</evidence>
<feature type="compositionally biased region" description="Basic and acidic residues" evidence="5">
    <location>
        <begin position="1"/>
        <end position="21"/>
    </location>
</feature>
<feature type="domain" description="Peptidase S8/S53" evidence="6">
    <location>
        <begin position="267"/>
        <end position="595"/>
    </location>
</feature>
<dbReference type="SUPFAM" id="SSF52743">
    <property type="entry name" value="Subtilisin-like"/>
    <property type="match status" value="1"/>
</dbReference>
<keyword evidence="3 4" id="KW-0720">Serine protease</keyword>
<dbReference type="EMBL" id="WRXO01000012">
    <property type="protein sequence ID" value="MVT44590.1"/>
    <property type="molecule type" value="Genomic_DNA"/>
</dbReference>
<evidence type="ECO:0000256" key="1">
    <source>
        <dbReference type="ARBA" id="ARBA00022670"/>
    </source>
</evidence>
<dbReference type="Gene3D" id="3.40.50.200">
    <property type="entry name" value="Peptidase S8/S53 domain"/>
    <property type="match status" value="1"/>
</dbReference>
<reference evidence="7 8" key="1">
    <citation type="submission" date="2019-12" db="EMBL/GenBank/DDBJ databases">
        <title>The draft genomic sequence of strain Chitinophaga oryziterrae JCM 16595.</title>
        <authorList>
            <person name="Zhang X."/>
        </authorList>
    </citation>
    <scope>NUCLEOTIDE SEQUENCE [LARGE SCALE GENOMIC DNA]</scope>
    <source>
        <strain evidence="7 8">JCM 16595</strain>
    </source>
</reference>
<feature type="compositionally biased region" description="Basic and acidic residues" evidence="5">
    <location>
        <begin position="29"/>
        <end position="40"/>
    </location>
</feature>
<dbReference type="InterPro" id="IPR015500">
    <property type="entry name" value="Peptidase_S8_subtilisin-rel"/>
</dbReference>
<dbReference type="GO" id="GO:0004252">
    <property type="term" value="F:serine-type endopeptidase activity"/>
    <property type="evidence" value="ECO:0007669"/>
    <property type="project" value="UniProtKB-UniRule"/>
</dbReference>
<feature type="active site" description="Charge relay system" evidence="4">
    <location>
        <position position="536"/>
    </location>
</feature>
<dbReference type="AlphaFoldDB" id="A0A6N8JHA4"/>
<dbReference type="Proteomes" id="UP000468388">
    <property type="component" value="Unassembled WGS sequence"/>
</dbReference>
<name>A0A6N8JHA4_9BACT</name>
<dbReference type="InterPro" id="IPR034074">
    <property type="entry name" value="Y4bN_pept_dom"/>
</dbReference>
<dbReference type="CDD" id="cd04847">
    <property type="entry name" value="Peptidases_S8_Subtilisin_like_2"/>
    <property type="match status" value="1"/>
</dbReference>
<evidence type="ECO:0000256" key="4">
    <source>
        <dbReference type="PROSITE-ProRule" id="PRU01240"/>
    </source>
</evidence>
<keyword evidence="2 4" id="KW-0378">Hydrolase</keyword>
<evidence type="ECO:0000259" key="6">
    <source>
        <dbReference type="Pfam" id="PF00082"/>
    </source>
</evidence>
<protein>
    <submittedName>
        <fullName evidence="7">S8 family serine peptidase</fullName>
    </submittedName>
</protein>
<dbReference type="InterPro" id="IPR036852">
    <property type="entry name" value="Peptidase_S8/S53_dom_sf"/>
</dbReference>
<gene>
    <name evidence="7" type="ORF">GO495_28620</name>
</gene>